<feature type="compositionally biased region" description="Polar residues" evidence="1">
    <location>
        <begin position="96"/>
        <end position="105"/>
    </location>
</feature>
<proteinExistence type="predicted"/>
<accession>A0A084W0Q5</accession>
<dbReference type="EMBL" id="KE525263">
    <property type="protein sequence ID" value="KFB43799.1"/>
    <property type="molecule type" value="Genomic_DNA"/>
</dbReference>
<feature type="compositionally biased region" description="Gly residues" evidence="1">
    <location>
        <begin position="17"/>
        <end position="30"/>
    </location>
</feature>
<evidence type="ECO:0000313" key="2">
    <source>
        <dbReference type="EMBL" id="KFB43799.1"/>
    </source>
</evidence>
<gene>
    <name evidence="2" type="ORF">ZHAS_00011640</name>
</gene>
<keyword evidence="4" id="KW-1185">Reference proteome</keyword>
<reference evidence="2 4" key="1">
    <citation type="journal article" date="2014" name="BMC Genomics">
        <title>Genome sequence of Anopheles sinensis provides insight into genetics basis of mosquito competence for malaria parasites.</title>
        <authorList>
            <person name="Zhou D."/>
            <person name="Zhang D."/>
            <person name="Ding G."/>
            <person name="Shi L."/>
            <person name="Hou Q."/>
            <person name="Ye Y."/>
            <person name="Xu Y."/>
            <person name="Zhou H."/>
            <person name="Xiong C."/>
            <person name="Li S."/>
            <person name="Yu J."/>
            <person name="Hong S."/>
            <person name="Yu X."/>
            <person name="Zou P."/>
            <person name="Chen C."/>
            <person name="Chang X."/>
            <person name="Wang W."/>
            <person name="Lv Y."/>
            <person name="Sun Y."/>
            <person name="Ma L."/>
            <person name="Shen B."/>
            <person name="Zhu C."/>
        </authorList>
    </citation>
    <scope>NUCLEOTIDE SEQUENCE [LARGE SCALE GENOMIC DNA]</scope>
</reference>
<reference evidence="3" key="2">
    <citation type="submission" date="2020-05" db="UniProtKB">
        <authorList>
            <consortium name="EnsemblMetazoa"/>
        </authorList>
    </citation>
    <scope>IDENTIFICATION</scope>
</reference>
<sequence length="139" mass="13951">MNESAKGLVPAAPVSGVVGGQGSVSGGGKNGASTMLTDGRGVATGSSTIVATRAADRRATSLSIGSYDSEGDELGSASGDRRDSSTDLNDSSSSSFGYNWGSTGDNISASVSRSSGLRFGIRGVNVNGMELRARLILDR</sequence>
<dbReference type="VEuPathDB" id="VectorBase:ASIS020968"/>
<dbReference type="Proteomes" id="UP000030765">
    <property type="component" value="Unassembled WGS sequence"/>
</dbReference>
<dbReference type="VEuPathDB" id="VectorBase:ASIC011640"/>
<dbReference type="AlphaFoldDB" id="A0A084W0Q5"/>
<evidence type="ECO:0000313" key="4">
    <source>
        <dbReference type="Proteomes" id="UP000030765"/>
    </source>
</evidence>
<name>A0A084W0Q5_ANOSI</name>
<feature type="compositionally biased region" description="Low complexity" evidence="1">
    <location>
        <begin position="86"/>
        <end position="95"/>
    </location>
</feature>
<dbReference type="EMBL" id="ATLV01019151">
    <property type="status" value="NOT_ANNOTATED_CDS"/>
    <property type="molecule type" value="Genomic_DNA"/>
</dbReference>
<evidence type="ECO:0000256" key="1">
    <source>
        <dbReference type="SAM" id="MobiDB-lite"/>
    </source>
</evidence>
<protein>
    <submittedName>
        <fullName evidence="2 3">Uncharacterized protein</fullName>
    </submittedName>
</protein>
<organism evidence="3 4">
    <name type="scientific">Anopheles sinensis</name>
    <name type="common">Mosquito</name>
    <dbReference type="NCBI Taxonomy" id="74873"/>
    <lineage>
        <taxon>Eukaryota</taxon>
        <taxon>Metazoa</taxon>
        <taxon>Ecdysozoa</taxon>
        <taxon>Arthropoda</taxon>
        <taxon>Hexapoda</taxon>
        <taxon>Insecta</taxon>
        <taxon>Pterygota</taxon>
        <taxon>Neoptera</taxon>
        <taxon>Endopterygota</taxon>
        <taxon>Diptera</taxon>
        <taxon>Nematocera</taxon>
        <taxon>Culicoidea</taxon>
        <taxon>Culicidae</taxon>
        <taxon>Anophelinae</taxon>
        <taxon>Anopheles</taxon>
    </lineage>
</organism>
<dbReference type="EnsemblMetazoa" id="ASIC011640-RA">
    <property type="protein sequence ID" value="ASIC011640-PA"/>
    <property type="gene ID" value="ASIC011640"/>
</dbReference>
<evidence type="ECO:0000313" key="3">
    <source>
        <dbReference type="EnsemblMetazoa" id="ASIC011640-PA"/>
    </source>
</evidence>
<feature type="region of interest" description="Disordered" evidence="1">
    <location>
        <begin position="1"/>
        <end position="105"/>
    </location>
</feature>